<evidence type="ECO:0000313" key="2">
    <source>
        <dbReference type="EMBL" id="PCH34630.1"/>
    </source>
</evidence>
<dbReference type="Gene3D" id="3.40.50.720">
    <property type="entry name" value="NAD(P)-binding Rossmann-like Domain"/>
    <property type="match status" value="1"/>
</dbReference>
<dbReference type="PRINTS" id="PR00080">
    <property type="entry name" value="SDRFAMILY"/>
</dbReference>
<reference evidence="2 3" key="1">
    <citation type="journal article" date="2012" name="Science">
        <title>The Paleozoic origin of enzymatic lignin decomposition reconstructed from 31 fungal genomes.</title>
        <authorList>
            <person name="Floudas D."/>
            <person name="Binder M."/>
            <person name="Riley R."/>
            <person name="Barry K."/>
            <person name="Blanchette R.A."/>
            <person name="Henrissat B."/>
            <person name="Martinez A.T."/>
            <person name="Otillar R."/>
            <person name="Spatafora J.W."/>
            <person name="Yadav J.S."/>
            <person name="Aerts A."/>
            <person name="Benoit I."/>
            <person name="Boyd A."/>
            <person name="Carlson A."/>
            <person name="Copeland A."/>
            <person name="Coutinho P.M."/>
            <person name="de Vries R.P."/>
            <person name="Ferreira P."/>
            <person name="Findley K."/>
            <person name="Foster B."/>
            <person name="Gaskell J."/>
            <person name="Glotzer D."/>
            <person name="Gorecki P."/>
            <person name="Heitman J."/>
            <person name="Hesse C."/>
            <person name="Hori C."/>
            <person name="Igarashi K."/>
            <person name="Jurgens J.A."/>
            <person name="Kallen N."/>
            <person name="Kersten P."/>
            <person name="Kohler A."/>
            <person name="Kuees U."/>
            <person name="Kumar T.K.A."/>
            <person name="Kuo A."/>
            <person name="LaButti K."/>
            <person name="Larrondo L.F."/>
            <person name="Lindquist E."/>
            <person name="Ling A."/>
            <person name="Lombard V."/>
            <person name="Lucas S."/>
            <person name="Lundell T."/>
            <person name="Martin R."/>
            <person name="McLaughlin D.J."/>
            <person name="Morgenstern I."/>
            <person name="Morin E."/>
            <person name="Murat C."/>
            <person name="Nagy L.G."/>
            <person name="Nolan M."/>
            <person name="Ohm R.A."/>
            <person name="Patyshakuliyeva A."/>
            <person name="Rokas A."/>
            <person name="Ruiz-Duenas F.J."/>
            <person name="Sabat G."/>
            <person name="Salamov A."/>
            <person name="Samejima M."/>
            <person name="Schmutz J."/>
            <person name="Slot J.C."/>
            <person name="St John F."/>
            <person name="Stenlid J."/>
            <person name="Sun H."/>
            <person name="Sun S."/>
            <person name="Syed K."/>
            <person name="Tsang A."/>
            <person name="Wiebenga A."/>
            <person name="Young D."/>
            <person name="Pisabarro A."/>
            <person name="Eastwood D.C."/>
            <person name="Martin F."/>
            <person name="Cullen D."/>
            <person name="Grigoriev I.V."/>
            <person name="Hibbett D.S."/>
        </authorList>
    </citation>
    <scope>NUCLEOTIDE SEQUENCE [LARGE SCALE GENOMIC DNA]</scope>
    <source>
        <strain evidence="2 3">MD-104</strain>
    </source>
</reference>
<dbReference type="Proteomes" id="UP000218811">
    <property type="component" value="Unassembled WGS sequence"/>
</dbReference>
<dbReference type="AlphaFoldDB" id="A0A2H3IXA7"/>
<dbReference type="EMBL" id="KB467832">
    <property type="protein sequence ID" value="PCH34630.1"/>
    <property type="molecule type" value="Genomic_DNA"/>
</dbReference>
<dbReference type="OMA" id="WWQVVET"/>
<dbReference type="InterPro" id="IPR036291">
    <property type="entry name" value="NAD(P)-bd_dom_sf"/>
</dbReference>
<gene>
    <name evidence="2" type="ORF">WOLCODRAFT_165707</name>
</gene>
<dbReference type="PRINTS" id="PR00081">
    <property type="entry name" value="GDHRDH"/>
</dbReference>
<proteinExistence type="inferred from homology"/>
<sequence>MLDPTGVDFVPTARHDTYAAIDPAKANLYGKVVVITGASKGIGHSIAVALAQAGVSALVLIARSDMSAVKVACEAAQRPGQSLRVLTISASVSDTHQVVEAAQKVREELGRVDVLVNNAGYMEKYGLIAEQDPSEWWKVWSVNLQGTYEVTRAFLPLLTECGGDKTIVNMTSIGGHFQGPRYSAYQVSKLALMRFTELIMAEYTEQGVLAYSVHPGSIATDMAATMPEELMGVLVDSPEVAAHTIVWLVKERREWLGGRYVSCQWDVDELSAKKEEIITGDKLKVRMVV</sequence>
<dbReference type="CDD" id="cd05233">
    <property type="entry name" value="SDR_c"/>
    <property type="match status" value="1"/>
</dbReference>
<organism evidence="2 3">
    <name type="scientific">Wolfiporia cocos (strain MD-104)</name>
    <name type="common">Brown rot fungus</name>
    <dbReference type="NCBI Taxonomy" id="742152"/>
    <lineage>
        <taxon>Eukaryota</taxon>
        <taxon>Fungi</taxon>
        <taxon>Dikarya</taxon>
        <taxon>Basidiomycota</taxon>
        <taxon>Agaricomycotina</taxon>
        <taxon>Agaricomycetes</taxon>
        <taxon>Polyporales</taxon>
        <taxon>Phaeolaceae</taxon>
        <taxon>Wolfiporia</taxon>
    </lineage>
</organism>
<dbReference type="PANTHER" id="PTHR43975:SF2">
    <property type="entry name" value="EG:BACR7A4.14 PROTEIN-RELATED"/>
    <property type="match status" value="1"/>
</dbReference>
<dbReference type="InterPro" id="IPR002347">
    <property type="entry name" value="SDR_fam"/>
</dbReference>
<dbReference type="STRING" id="742152.A0A2H3IXA7"/>
<comment type="similarity">
    <text evidence="1">Belongs to the short-chain dehydrogenases/reductases (SDR) family.</text>
</comment>
<dbReference type="Pfam" id="PF00106">
    <property type="entry name" value="adh_short"/>
    <property type="match status" value="1"/>
</dbReference>
<evidence type="ECO:0000256" key="1">
    <source>
        <dbReference type="RuleBase" id="RU000363"/>
    </source>
</evidence>
<name>A0A2H3IXA7_WOLCO</name>
<keyword evidence="3" id="KW-1185">Reference proteome</keyword>
<dbReference type="OrthoDB" id="1933717at2759"/>
<dbReference type="SUPFAM" id="SSF51735">
    <property type="entry name" value="NAD(P)-binding Rossmann-fold domains"/>
    <property type="match status" value="1"/>
</dbReference>
<protein>
    <submittedName>
        <fullName evidence="2">NAD(P)-binding protein</fullName>
    </submittedName>
</protein>
<evidence type="ECO:0000313" key="3">
    <source>
        <dbReference type="Proteomes" id="UP000218811"/>
    </source>
</evidence>
<accession>A0A2H3IXA7</accession>
<dbReference type="PANTHER" id="PTHR43975">
    <property type="entry name" value="ZGC:101858"/>
    <property type="match status" value="1"/>
</dbReference>